<proteinExistence type="inferred from homology"/>
<protein>
    <recommendedName>
        <fullName evidence="4">Probable 2-phosphosulfolactate phosphatase</fullName>
        <ecNumber evidence="3">3.1.3.71</ecNumber>
    </recommendedName>
</protein>
<keyword evidence="6" id="KW-0460">Magnesium</keyword>
<dbReference type="Pfam" id="PF04029">
    <property type="entry name" value="2-ph_phosp"/>
    <property type="match status" value="1"/>
</dbReference>
<dbReference type="EMBL" id="FPBV01000034">
    <property type="protein sequence ID" value="SFV07117.1"/>
    <property type="molecule type" value="Genomic_DNA"/>
</dbReference>
<sequence length="237" mass="25738">MRRIHVWATRQEIEPRRLEGAVAVVMDVCLATTTLVTAFERGARRVFPADSVQEALERSAGLPGSLKGGELDGFDIPGFDCGPLPTEYTRDRVRDRDLVFVTTNGTRAIRAAEAAERLFIACFRNTPATARFLNTLAPEDVYLICAGSRGHLSLEDFVCAGLLTELLDDGHARLNDAAVMARALAAQRTAAEWLAHSRVGRWLASRGLEEVVAFTGEVGASTSVVEVRDGLLKEAEA</sequence>
<evidence type="ECO:0000256" key="5">
    <source>
        <dbReference type="ARBA" id="ARBA00022801"/>
    </source>
</evidence>
<accession>A0A1I7LBN3</accession>
<name>A0A1I7LBN3_9BACL</name>
<dbReference type="PANTHER" id="PTHR37311">
    <property type="entry name" value="2-PHOSPHOSULFOLACTATE PHOSPHATASE-RELATED"/>
    <property type="match status" value="1"/>
</dbReference>
<comment type="catalytic activity">
    <reaction evidence="7">
        <text>(2R)-O-phospho-3-sulfolactate + H2O = (2R)-3-sulfolactate + phosphate</text>
        <dbReference type="Rhea" id="RHEA:23416"/>
        <dbReference type="ChEBI" id="CHEBI:15377"/>
        <dbReference type="ChEBI" id="CHEBI:15597"/>
        <dbReference type="ChEBI" id="CHEBI:43474"/>
        <dbReference type="ChEBI" id="CHEBI:58738"/>
        <dbReference type="EC" id="3.1.3.71"/>
    </reaction>
</comment>
<evidence type="ECO:0000256" key="4">
    <source>
        <dbReference type="ARBA" id="ARBA00021948"/>
    </source>
</evidence>
<evidence type="ECO:0000313" key="9">
    <source>
        <dbReference type="EMBL" id="SFV07117.1"/>
    </source>
</evidence>
<evidence type="ECO:0000256" key="2">
    <source>
        <dbReference type="ARBA" id="ARBA00009997"/>
    </source>
</evidence>
<gene>
    <name evidence="9" type="ORF">SAMN05421543_1346</name>
</gene>
<dbReference type="AlphaFoldDB" id="A0A1I7LBN3"/>
<dbReference type="SUPFAM" id="SSF142823">
    <property type="entry name" value="ComB-like"/>
    <property type="match status" value="1"/>
</dbReference>
<evidence type="ECO:0000256" key="6">
    <source>
        <dbReference type="ARBA" id="ARBA00022842"/>
    </source>
</evidence>
<keyword evidence="8" id="KW-0812">Transmembrane</keyword>
<reference evidence="10" key="1">
    <citation type="submission" date="2016-10" db="EMBL/GenBank/DDBJ databases">
        <authorList>
            <person name="Varghese N."/>
        </authorList>
    </citation>
    <scope>NUCLEOTIDE SEQUENCE [LARGE SCALE GENOMIC DNA]</scope>
    <source>
        <strain evidence="10">DSM 17980</strain>
    </source>
</reference>
<dbReference type="Proteomes" id="UP000183508">
    <property type="component" value="Unassembled WGS sequence"/>
</dbReference>
<evidence type="ECO:0000256" key="8">
    <source>
        <dbReference type="SAM" id="Phobius"/>
    </source>
</evidence>
<keyword evidence="5" id="KW-0378">Hydrolase</keyword>
<keyword evidence="8" id="KW-0472">Membrane</keyword>
<evidence type="ECO:0000256" key="1">
    <source>
        <dbReference type="ARBA" id="ARBA00001946"/>
    </source>
</evidence>
<dbReference type="eggNOG" id="COG2045">
    <property type="taxonomic scope" value="Bacteria"/>
</dbReference>
<evidence type="ECO:0000256" key="7">
    <source>
        <dbReference type="ARBA" id="ARBA00033711"/>
    </source>
</evidence>
<feature type="transmembrane region" description="Helical" evidence="8">
    <location>
        <begin position="21"/>
        <end position="39"/>
    </location>
</feature>
<evidence type="ECO:0000313" key="10">
    <source>
        <dbReference type="Proteomes" id="UP000183508"/>
    </source>
</evidence>
<evidence type="ECO:0000256" key="3">
    <source>
        <dbReference type="ARBA" id="ARBA00012953"/>
    </source>
</evidence>
<dbReference type="InterPro" id="IPR036702">
    <property type="entry name" value="ComB-like_sf"/>
</dbReference>
<dbReference type="EC" id="3.1.3.71" evidence="3"/>
<dbReference type="PANTHER" id="PTHR37311:SF1">
    <property type="entry name" value="2-PHOSPHOSULFOLACTATE PHOSPHATASE-RELATED"/>
    <property type="match status" value="1"/>
</dbReference>
<dbReference type="GO" id="GO:0050545">
    <property type="term" value="F:sulfopyruvate decarboxylase activity"/>
    <property type="evidence" value="ECO:0007669"/>
    <property type="project" value="TreeGrafter"/>
</dbReference>
<dbReference type="OrthoDB" id="4913at2"/>
<dbReference type="Gene3D" id="3.90.1560.10">
    <property type="entry name" value="ComB-like"/>
    <property type="match status" value="1"/>
</dbReference>
<comment type="similarity">
    <text evidence="2">Belongs to the ComB family.</text>
</comment>
<dbReference type="GO" id="GO:0000287">
    <property type="term" value="F:magnesium ion binding"/>
    <property type="evidence" value="ECO:0007669"/>
    <property type="project" value="InterPro"/>
</dbReference>
<keyword evidence="10" id="KW-1185">Reference proteome</keyword>
<dbReference type="InterPro" id="IPR005238">
    <property type="entry name" value="ComB-like"/>
</dbReference>
<dbReference type="STRING" id="392015.SAMN05421543_1346"/>
<keyword evidence="8" id="KW-1133">Transmembrane helix</keyword>
<organism evidence="9 10">
    <name type="scientific">Alicyclobacillus macrosporangiidus</name>
    <dbReference type="NCBI Taxonomy" id="392015"/>
    <lineage>
        <taxon>Bacteria</taxon>
        <taxon>Bacillati</taxon>
        <taxon>Bacillota</taxon>
        <taxon>Bacilli</taxon>
        <taxon>Bacillales</taxon>
        <taxon>Alicyclobacillaceae</taxon>
        <taxon>Alicyclobacillus</taxon>
    </lineage>
</organism>
<dbReference type="GO" id="GO:0050532">
    <property type="term" value="F:2-phosphosulfolactate phosphatase activity"/>
    <property type="evidence" value="ECO:0007669"/>
    <property type="project" value="UniProtKB-EC"/>
</dbReference>
<comment type="cofactor">
    <cofactor evidence="1">
        <name>Mg(2+)</name>
        <dbReference type="ChEBI" id="CHEBI:18420"/>
    </cofactor>
</comment>
<dbReference type="RefSeq" id="WP_083430646.1">
    <property type="nucleotide sequence ID" value="NZ_FPBV01000034.1"/>
</dbReference>